<dbReference type="InterPro" id="IPR023885">
    <property type="entry name" value="4Fe4S-binding_SPASM_dom"/>
</dbReference>
<comment type="pathway">
    <text evidence="1 10">Cofactor biosynthesis; pyrroloquinoline quinone biosynthesis.</text>
</comment>
<reference evidence="14" key="1">
    <citation type="journal article" date="2019" name="Int. J. Syst. Evol. Microbiol.">
        <title>The Global Catalogue of Microorganisms (GCM) 10K type strain sequencing project: providing services to taxonomists for standard genome sequencing and annotation.</title>
        <authorList>
            <consortium name="The Broad Institute Genomics Platform"/>
            <consortium name="The Broad Institute Genome Sequencing Center for Infectious Disease"/>
            <person name="Wu L."/>
            <person name="Ma J."/>
        </authorList>
    </citation>
    <scope>NUCLEOTIDE SEQUENCE [LARGE SCALE GENOMIC DNA]</scope>
    <source>
        <strain evidence="14">JCM 12393</strain>
    </source>
</reference>
<dbReference type="InterPro" id="IPR008792">
    <property type="entry name" value="PQQD"/>
</dbReference>
<dbReference type="PROSITE" id="PS01305">
    <property type="entry name" value="MOAA_NIFB_PQQE"/>
    <property type="match status" value="1"/>
</dbReference>
<dbReference type="Gene3D" id="3.20.20.70">
    <property type="entry name" value="Aldolase class I"/>
    <property type="match status" value="1"/>
</dbReference>
<comment type="subunit">
    <text evidence="10">Interacts with PqqD. The interaction is necessary for activity of PqqE.</text>
</comment>
<comment type="subunit">
    <text evidence="2">Monomer. Interacts with PqqE.</text>
</comment>
<dbReference type="SFLD" id="SFLDG01067">
    <property type="entry name" value="SPASM/twitch_domain_containing"/>
    <property type="match status" value="1"/>
</dbReference>
<evidence type="ECO:0000256" key="3">
    <source>
        <dbReference type="ARBA" id="ARBA00022485"/>
    </source>
</evidence>
<evidence type="ECO:0000313" key="13">
    <source>
        <dbReference type="EMBL" id="GAA1402573.1"/>
    </source>
</evidence>
<dbReference type="SFLD" id="SFLDS00029">
    <property type="entry name" value="Radical_SAM"/>
    <property type="match status" value="1"/>
</dbReference>
<sequence>MNAAPAAVVPGLRRGVRMVHDPVRRQAALLYPEGVLLLNATAAAVLRHCDGRRDAGRITTRLAEEYDGVDAGQVLALLADLAGRRLLALDGTGTPAEPHPAAGLPGAAAGKRAPAPLGLVAELTHRCPLQCLYCANPVELTRQRDELDTEQWLRVLDQARGLGVLQVHLTGGEPLLRRDLAAIVAHARGLGLYTNLITSGLPLDGARAAELAAAGLDHVQLSVQDADPRQADAIAGLTRLTGPSGHERKLAAAALLTGAGLPLTVNAVLHRANVARLGAIADLAVELGADRVELAHTQFYGWAWVNRAHLAPNDEQVRRAERDVAEARARHGDRIEITHVVADHHGGTAKPCMNGWGREQLVVAPDGAVLPCLAAAQLPGLTVPNAVTDGLAASWHDSPAFNRYRGTGWMPEPCRSCELREQDHGGCRCQAFQFTGDPGVTDPACRFSPHHHLVRAAPEAAPTPEPVPRRFTAPVPDPA</sequence>
<keyword evidence="7 10" id="KW-0560">Oxidoreductase</keyword>
<dbReference type="Gene3D" id="1.10.10.1150">
    <property type="entry name" value="Coenzyme PQQ synthesis protein D (PqqD)"/>
    <property type="match status" value="1"/>
</dbReference>
<evidence type="ECO:0000256" key="8">
    <source>
        <dbReference type="ARBA" id="ARBA00023004"/>
    </source>
</evidence>
<dbReference type="InterPro" id="IPR007197">
    <property type="entry name" value="rSAM"/>
</dbReference>
<dbReference type="EC" id="1.21.98.4" evidence="10"/>
<evidence type="ECO:0000256" key="7">
    <source>
        <dbReference type="ARBA" id="ARBA00023002"/>
    </source>
</evidence>
<dbReference type="NCBIfam" id="TIGR02109">
    <property type="entry name" value="PQQ_syn_pqqE"/>
    <property type="match status" value="1"/>
</dbReference>
<dbReference type="RefSeq" id="WP_344338859.1">
    <property type="nucleotide sequence ID" value="NZ_BAAAKJ010000251.1"/>
</dbReference>
<dbReference type="Pfam" id="PF05402">
    <property type="entry name" value="PqqD"/>
    <property type="match status" value="1"/>
</dbReference>
<keyword evidence="8 10" id="KW-0408">Iron</keyword>
<feature type="region of interest" description="Disordered" evidence="11">
    <location>
        <begin position="458"/>
        <end position="479"/>
    </location>
</feature>
<dbReference type="NCBIfam" id="TIGR04085">
    <property type="entry name" value="rSAM_more_4Fe4S"/>
    <property type="match status" value="1"/>
</dbReference>
<dbReference type="PANTHER" id="PTHR11228:SF7">
    <property type="entry name" value="PQQA PEPTIDE CYCLASE"/>
    <property type="match status" value="1"/>
</dbReference>
<dbReference type="InterPro" id="IPR000385">
    <property type="entry name" value="MoaA_NifB_PqqE_Fe-S-bd_CS"/>
</dbReference>
<evidence type="ECO:0000256" key="2">
    <source>
        <dbReference type="ARBA" id="ARBA00011741"/>
    </source>
</evidence>
<comment type="function">
    <text evidence="10">Catalyzes the cross-linking of a glutamate residue and a tyrosine residue in the PqqA protein as part of the biosynthesis of pyrroloquinoline quinone (PQQ).</text>
</comment>
<comment type="caution">
    <text evidence="13">The sequence shown here is derived from an EMBL/GenBank/DDBJ whole genome shotgun (WGS) entry which is preliminary data.</text>
</comment>
<dbReference type="InterPro" id="IPR041881">
    <property type="entry name" value="PqqD_sf"/>
</dbReference>
<evidence type="ECO:0000256" key="1">
    <source>
        <dbReference type="ARBA" id="ARBA00004886"/>
    </source>
</evidence>
<proteinExistence type="inferred from homology"/>
<evidence type="ECO:0000259" key="12">
    <source>
        <dbReference type="PROSITE" id="PS51918"/>
    </source>
</evidence>
<name>A0ABP4J2S9_9ACTN</name>
<keyword evidence="6 10" id="KW-0884">PQQ biosynthesis</keyword>
<dbReference type="PANTHER" id="PTHR11228">
    <property type="entry name" value="RADICAL SAM DOMAIN PROTEIN"/>
    <property type="match status" value="1"/>
</dbReference>
<protein>
    <recommendedName>
        <fullName evidence="10">PqqA peptide cyclase</fullName>
        <ecNumber evidence="10">1.21.98.4</ecNumber>
    </recommendedName>
    <alternativeName>
        <fullName evidence="10">Coenzyme PQQ synthesis protein E</fullName>
    </alternativeName>
</protein>
<organism evidence="13 14">
    <name type="scientific">Kitasatospora putterlickiae</name>
    <dbReference type="NCBI Taxonomy" id="221725"/>
    <lineage>
        <taxon>Bacteria</taxon>
        <taxon>Bacillati</taxon>
        <taxon>Actinomycetota</taxon>
        <taxon>Actinomycetes</taxon>
        <taxon>Kitasatosporales</taxon>
        <taxon>Streptomycetaceae</taxon>
        <taxon>Kitasatospora</taxon>
    </lineage>
</organism>
<keyword evidence="4 10" id="KW-0949">S-adenosyl-L-methionine</keyword>
<dbReference type="SFLD" id="SFLDG01386">
    <property type="entry name" value="main_SPASM_domain-containing"/>
    <property type="match status" value="1"/>
</dbReference>
<dbReference type="HAMAP" id="MF_00660">
    <property type="entry name" value="PqqE"/>
    <property type="match status" value="1"/>
</dbReference>
<comment type="similarity">
    <text evidence="10">Belongs to the radical SAM superfamily. PqqE family.</text>
</comment>
<dbReference type="InterPro" id="IPR058240">
    <property type="entry name" value="rSAM_sf"/>
</dbReference>
<dbReference type="InterPro" id="IPR011843">
    <property type="entry name" value="PQQ_synth_PqqE_bac"/>
</dbReference>
<keyword evidence="5 10" id="KW-0479">Metal-binding</keyword>
<dbReference type="PROSITE" id="PS51918">
    <property type="entry name" value="RADICAL_SAM"/>
    <property type="match status" value="1"/>
</dbReference>
<dbReference type="NCBIfam" id="TIGR03859">
    <property type="entry name" value="PQQ_PqqD"/>
    <property type="match status" value="1"/>
</dbReference>
<evidence type="ECO:0000256" key="5">
    <source>
        <dbReference type="ARBA" id="ARBA00022723"/>
    </source>
</evidence>
<gene>
    <name evidence="10" type="primary">pqqE</name>
    <name evidence="13" type="ORF">GCM10009639_46160</name>
</gene>
<comment type="catalytic activity">
    <reaction evidence="10">
        <text>[PQQ precursor protein] + S-adenosyl-L-methionine = E-Y cross-linked-[PQQ precursor protein] + 5'-deoxyadenosine + L-methionine + H(+)</text>
        <dbReference type="Rhea" id="RHEA:56836"/>
        <dbReference type="Rhea" id="RHEA-COMP:14800"/>
        <dbReference type="Rhea" id="RHEA-COMP:14801"/>
        <dbReference type="ChEBI" id="CHEBI:15378"/>
        <dbReference type="ChEBI" id="CHEBI:17319"/>
        <dbReference type="ChEBI" id="CHEBI:57844"/>
        <dbReference type="ChEBI" id="CHEBI:59789"/>
        <dbReference type="ChEBI" id="CHEBI:141026"/>
        <dbReference type="ChEBI" id="CHEBI:141027"/>
        <dbReference type="EC" id="1.21.98.4"/>
    </reaction>
</comment>
<evidence type="ECO:0000256" key="10">
    <source>
        <dbReference type="HAMAP-Rule" id="MF_00660"/>
    </source>
</evidence>
<dbReference type="InterPro" id="IPR006638">
    <property type="entry name" value="Elp3/MiaA/NifB-like_rSAM"/>
</dbReference>
<evidence type="ECO:0000256" key="9">
    <source>
        <dbReference type="ARBA" id="ARBA00023014"/>
    </source>
</evidence>
<accession>A0ABP4J2S9</accession>
<dbReference type="InterPro" id="IPR022479">
    <property type="entry name" value="PqqD_bac"/>
</dbReference>
<evidence type="ECO:0000256" key="11">
    <source>
        <dbReference type="SAM" id="MobiDB-lite"/>
    </source>
</evidence>
<dbReference type="CDD" id="cd01335">
    <property type="entry name" value="Radical_SAM"/>
    <property type="match status" value="1"/>
</dbReference>
<keyword evidence="14" id="KW-1185">Reference proteome</keyword>
<keyword evidence="9 10" id="KW-0411">Iron-sulfur</keyword>
<evidence type="ECO:0000256" key="4">
    <source>
        <dbReference type="ARBA" id="ARBA00022691"/>
    </source>
</evidence>
<dbReference type="Proteomes" id="UP001499863">
    <property type="component" value="Unassembled WGS sequence"/>
</dbReference>
<comment type="cofactor">
    <cofactor evidence="10">
        <name>[4Fe-4S] cluster</name>
        <dbReference type="ChEBI" id="CHEBI:49883"/>
    </cofactor>
    <text evidence="10">Binds 1 [4Fe-4S] cluster. The cluster is coordinated with 3 cysteines and an exchangeable S-adenosyl-L-methionine.</text>
</comment>
<feature type="binding site" evidence="10">
    <location>
        <position position="127"/>
    </location>
    <ligand>
        <name>[4Fe-4S] cluster</name>
        <dbReference type="ChEBI" id="CHEBI:49883"/>
        <note>4Fe-4S-S-AdoMet</note>
    </ligand>
</feature>
<dbReference type="EMBL" id="BAAAKJ010000251">
    <property type="protein sequence ID" value="GAA1402573.1"/>
    <property type="molecule type" value="Genomic_DNA"/>
</dbReference>
<feature type="domain" description="Radical SAM core" evidence="12">
    <location>
        <begin position="113"/>
        <end position="336"/>
    </location>
</feature>
<dbReference type="Pfam" id="PF04055">
    <property type="entry name" value="Radical_SAM"/>
    <property type="match status" value="1"/>
</dbReference>
<dbReference type="InterPro" id="IPR013785">
    <property type="entry name" value="Aldolase_TIM"/>
</dbReference>
<dbReference type="InterPro" id="IPR050377">
    <property type="entry name" value="Radical_SAM_PqqE_MftC-like"/>
</dbReference>
<feature type="binding site" evidence="10">
    <location>
        <position position="131"/>
    </location>
    <ligand>
        <name>[4Fe-4S] cluster</name>
        <dbReference type="ChEBI" id="CHEBI:49883"/>
        <note>4Fe-4S-S-AdoMet</note>
    </ligand>
</feature>
<dbReference type="Pfam" id="PF13186">
    <property type="entry name" value="SPASM"/>
    <property type="match status" value="1"/>
</dbReference>
<evidence type="ECO:0000313" key="14">
    <source>
        <dbReference type="Proteomes" id="UP001499863"/>
    </source>
</evidence>
<keyword evidence="3 10" id="KW-0004">4Fe-4S</keyword>
<evidence type="ECO:0000256" key="6">
    <source>
        <dbReference type="ARBA" id="ARBA00022905"/>
    </source>
</evidence>
<dbReference type="SFLD" id="SFLDF00280">
    <property type="entry name" value="coenzyme_PQQ_synthesis_protein"/>
    <property type="match status" value="1"/>
</dbReference>
<dbReference type="SUPFAM" id="SSF102114">
    <property type="entry name" value="Radical SAM enzymes"/>
    <property type="match status" value="1"/>
</dbReference>
<feature type="binding site" evidence="10">
    <location>
        <position position="134"/>
    </location>
    <ligand>
        <name>[4Fe-4S] cluster</name>
        <dbReference type="ChEBI" id="CHEBI:49883"/>
        <note>4Fe-4S-S-AdoMet</note>
    </ligand>
</feature>
<dbReference type="SMART" id="SM00729">
    <property type="entry name" value="Elp3"/>
    <property type="match status" value="1"/>
</dbReference>